<gene>
    <name evidence="5" type="ORF">BHV28_04710</name>
</gene>
<keyword evidence="2" id="KW-0809">Transit peptide</keyword>
<keyword evidence="1" id="KW-0479">Metal-binding</keyword>
<dbReference type="EMBL" id="CP017315">
    <property type="protein sequence ID" value="AQS41183.1"/>
    <property type="molecule type" value="Genomic_DNA"/>
</dbReference>
<evidence type="ECO:0000313" key="5">
    <source>
        <dbReference type="EMBL" id="AQS41183.1"/>
    </source>
</evidence>
<dbReference type="InterPro" id="IPR015324">
    <property type="entry name" value="Ribosomal_Rsm22-like"/>
</dbReference>
<keyword evidence="5" id="KW-0489">Methyltransferase</keyword>
<sequence length="334" mass="36671">MDIPAQLRAAVEQCLNNTTIEELSQASEGLSKRYRAETRDGRMHIADRTAAGAYLAARLPATYAATHCALSALAQQFEDFAPATLFDAGAGPGTALFAASALFPTLTHAILYEQSTDIIALGRNLCRETVPFPVIWQQGDFSSLVNSSQSQAELVTLAYVLGELAENQQVRLADFLWQITSGAFVIIEPGTPAGWQRLLRIRNNLLLQGAFIAAPCPHSAPCPLAAPDWCHFSVRLARSRLHRQTKQGTIGWEDEKFIYMAFTRQKPENLTSRVIAPPRKTAAGVSLKLCNPDGTMACPAFAKRDKQTWKSVRKATWGSKLQSLIKNFKLQLTV</sequence>
<dbReference type="AlphaFoldDB" id="A0A1U9JTK0"/>
<dbReference type="GO" id="GO:0032259">
    <property type="term" value="P:methylation"/>
    <property type="evidence" value="ECO:0007669"/>
    <property type="project" value="UniProtKB-KW"/>
</dbReference>
<name>A0A1U9JTK0_9HYPH</name>
<evidence type="ECO:0000256" key="1">
    <source>
        <dbReference type="ARBA" id="ARBA00022723"/>
    </source>
</evidence>
<evidence type="ECO:0000256" key="2">
    <source>
        <dbReference type="ARBA" id="ARBA00022946"/>
    </source>
</evidence>
<dbReference type="GO" id="GO:0008168">
    <property type="term" value="F:methyltransferase activity"/>
    <property type="evidence" value="ECO:0007669"/>
    <property type="project" value="UniProtKB-KW"/>
</dbReference>
<dbReference type="Proteomes" id="UP000188912">
    <property type="component" value="Chromosome"/>
</dbReference>
<dbReference type="InterPro" id="IPR029063">
    <property type="entry name" value="SAM-dependent_MTases_sf"/>
</dbReference>
<protein>
    <submittedName>
        <fullName evidence="5">Methyltransferase</fullName>
    </submittedName>
</protein>
<reference evidence="5 6" key="2">
    <citation type="journal article" date="2016" name="Sci. Rep.">
        <title>The genome of Rhizobiales bacteria in predatory ants reveals urease gene functions but no genes for nitrogen fixation.</title>
        <authorList>
            <person name="Neuvonen M.M."/>
            <person name="Tamarit D."/>
            <person name="Naslund K."/>
            <person name="Liebig J."/>
            <person name="Feldhaar H."/>
            <person name="Moran N.A."/>
            <person name="Guy L."/>
            <person name="Andersson S.G."/>
        </authorList>
    </citation>
    <scope>NUCLEOTIDE SEQUENCE [LARGE SCALE GENOMIC DNA]</scope>
    <source>
        <strain evidence="5 6">Hsal</strain>
    </source>
</reference>
<organism evidence="5 6">
    <name type="scientific">Candidatus Tokpelaia hoelldobleri</name>
    <dbReference type="NCBI Taxonomy" id="1902579"/>
    <lineage>
        <taxon>Bacteria</taxon>
        <taxon>Pseudomonadati</taxon>
        <taxon>Pseudomonadota</taxon>
        <taxon>Alphaproteobacteria</taxon>
        <taxon>Hyphomicrobiales</taxon>
        <taxon>Candidatus Tokpelaia</taxon>
    </lineage>
</organism>
<dbReference type="GO" id="GO:0051536">
    <property type="term" value="F:iron-sulfur cluster binding"/>
    <property type="evidence" value="ECO:0007669"/>
    <property type="project" value="UniProtKB-KW"/>
</dbReference>
<evidence type="ECO:0000256" key="3">
    <source>
        <dbReference type="ARBA" id="ARBA00023004"/>
    </source>
</evidence>
<dbReference type="Gene3D" id="3.40.50.150">
    <property type="entry name" value="Vaccinia Virus protein VP39"/>
    <property type="match status" value="1"/>
</dbReference>
<proteinExistence type="predicted"/>
<dbReference type="GO" id="GO:0046872">
    <property type="term" value="F:metal ion binding"/>
    <property type="evidence" value="ECO:0007669"/>
    <property type="project" value="UniProtKB-KW"/>
</dbReference>
<evidence type="ECO:0000313" key="6">
    <source>
        <dbReference type="Proteomes" id="UP000188912"/>
    </source>
</evidence>
<dbReference type="STRING" id="1902579.BHV28_04710"/>
<keyword evidence="4" id="KW-0411">Iron-sulfur</keyword>
<dbReference type="PANTHER" id="PTHR13184">
    <property type="entry name" value="37S RIBOSOMAL PROTEIN S22"/>
    <property type="match status" value="1"/>
</dbReference>
<evidence type="ECO:0000256" key="4">
    <source>
        <dbReference type="ARBA" id="ARBA00023014"/>
    </source>
</evidence>
<keyword evidence="5" id="KW-0808">Transferase</keyword>
<dbReference type="PANTHER" id="PTHR13184:SF5">
    <property type="entry name" value="METHYLTRANSFERASE-LIKE PROTEIN 17, MITOCHONDRIAL"/>
    <property type="match status" value="1"/>
</dbReference>
<keyword evidence="6" id="KW-1185">Reference proteome</keyword>
<dbReference type="GO" id="GO:0003735">
    <property type="term" value="F:structural constituent of ribosome"/>
    <property type="evidence" value="ECO:0007669"/>
    <property type="project" value="TreeGrafter"/>
</dbReference>
<dbReference type="SUPFAM" id="SSF53335">
    <property type="entry name" value="S-adenosyl-L-methionine-dependent methyltransferases"/>
    <property type="match status" value="1"/>
</dbReference>
<accession>A0A1U9JTK0</accession>
<keyword evidence="3" id="KW-0408">Iron</keyword>
<reference evidence="5 6" key="1">
    <citation type="journal article" date="2010" name="Science">
        <title>Genomic comparison of the ants Camponotus floridanus and Harpegnathos saltator.</title>
        <authorList>
            <person name="Bonasio R."/>
            <person name="Zhang G."/>
            <person name="Ye C."/>
            <person name="Mutti N.S."/>
            <person name="Fang X."/>
            <person name="Qin N."/>
            <person name="Donahue G."/>
            <person name="Yang P."/>
            <person name="Li Q."/>
            <person name="Li C."/>
            <person name="Zhang P."/>
            <person name="Huang Z."/>
            <person name="Berger S.L."/>
            <person name="Reinberg D."/>
            <person name="Wang J."/>
            <person name="Liebig J."/>
        </authorList>
    </citation>
    <scope>NUCLEOTIDE SEQUENCE [LARGE SCALE GENOMIC DNA]</scope>
    <source>
        <strain evidence="5 6">Hsal</strain>
    </source>
</reference>
<dbReference type="GO" id="GO:0006412">
    <property type="term" value="P:translation"/>
    <property type="evidence" value="ECO:0007669"/>
    <property type="project" value="InterPro"/>
</dbReference>
<dbReference type="KEGG" id="thd:BHV28_04710"/>
<dbReference type="Pfam" id="PF09243">
    <property type="entry name" value="Rsm22"/>
    <property type="match status" value="1"/>
</dbReference>
<dbReference type="GO" id="GO:0015935">
    <property type="term" value="C:small ribosomal subunit"/>
    <property type="evidence" value="ECO:0007669"/>
    <property type="project" value="TreeGrafter"/>
</dbReference>
<dbReference type="InterPro" id="IPR052571">
    <property type="entry name" value="Mt_RNA_Methyltransferase"/>
</dbReference>